<reference evidence="2 3" key="1">
    <citation type="submission" date="2015-09" db="EMBL/GenBank/DDBJ databases">
        <title>Draft genome of the parasitic nematode Teladorsagia circumcincta isolate WARC Sus (inbred).</title>
        <authorList>
            <person name="Mitreva M."/>
        </authorList>
    </citation>
    <scope>NUCLEOTIDE SEQUENCE [LARGE SCALE GENOMIC DNA]</scope>
    <source>
        <strain evidence="2 3">S</strain>
    </source>
</reference>
<evidence type="ECO:0000313" key="3">
    <source>
        <dbReference type="Proteomes" id="UP000230423"/>
    </source>
</evidence>
<keyword evidence="3" id="KW-1185">Reference proteome</keyword>
<feature type="domain" description="Tc1-like transposase DDE" evidence="1">
    <location>
        <begin position="1"/>
        <end position="160"/>
    </location>
</feature>
<name>A0A2G9TY89_TELCI</name>
<proteinExistence type="predicted"/>
<sequence>VVFCDEKKFNCYGPEGNRYYWHDLRKEAPLSKQQFQRGRCYGLSCNHINTAPEIVLCSGKMNSKLCFVPREMNSSGYKNLLRHGLPFWRENQVSVFLFMQDNAPIHVSQSTLMWFSRHHVPLLPWPANSPDLNPMENVWGFMIRRIYANSAQFHTVRELKTALIEVWYNGNEDFIGNLYKRLDNRIFEVIRRNIGPIDY</sequence>
<feature type="non-terminal residue" evidence="2">
    <location>
        <position position="1"/>
    </location>
</feature>
<evidence type="ECO:0000313" key="2">
    <source>
        <dbReference type="EMBL" id="PIO62907.1"/>
    </source>
</evidence>
<dbReference type="AlphaFoldDB" id="A0A2G9TY89"/>
<dbReference type="Pfam" id="PF13358">
    <property type="entry name" value="DDE_3"/>
    <property type="match status" value="1"/>
</dbReference>
<dbReference type="OrthoDB" id="106945at2759"/>
<gene>
    <name evidence="2" type="ORF">TELCIR_15514</name>
</gene>
<evidence type="ECO:0000259" key="1">
    <source>
        <dbReference type="Pfam" id="PF13358"/>
    </source>
</evidence>
<dbReference type="Proteomes" id="UP000230423">
    <property type="component" value="Unassembled WGS sequence"/>
</dbReference>
<dbReference type="InterPro" id="IPR036397">
    <property type="entry name" value="RNaseH_sf"/>
</dbReference>
<organism evidence="2 3">
    <name type="scientific">Teladorsagia circumcincta</name>
    <name type="common">Brown stomach worm</name>
    <name type="synonym">Ostertagia circumcincta</name>
    <dbReference type="NCBI Taxonomy" id="45464"/>
    <lineage>
        <taxon>Eukaryota</taxon>
        <taxon>Metazoa</taxon>
        <taxon>Ecdysozoa</taxon>
        <taxon>Nematoda</taxon>
        <taxon>Chromadorea</taxon>
        <taxon>Rhabditida</taxon>
        <taxon>Rhabditina</taxon>
        <taxon>Rhabditomorpha</taxon>
        <taxon>Strongyloidea</taxon>
        <taxon>Trichostrongylidae</taxon>
        <taxon>Teladorsagia</taxon>
    </lineage>
</organism>
<dbReference type="EMBL" id="KZ351521">
    <property type="protein sequence ID" value="PIO62907.1"/>
    <property type="molecule type" value="Genomic_DNA"/>
</dbReference>
<accession>A0A2G9TY89</accession>
<dbReference type="Gene3D" id="3.30.420.10">
    <property type="entry name" value="Ribonuclease H-like superfamily/Ribonuclease H"/>
    <property type="match status" value="1"/>
</dbReference>
<dbReference type="GO" id="GO:0003676">
    <property type="term" value="F:nucleic acid binding"/>
    <property type="evidence" value="ECO:0007669"/>
    <property type="project" value="InterPro"/>
</dbReference>
<protein>
    <recommendedName>
        <fullName evidence="1">Tc1-like transposase DDE domain-containing protein</fullName>
    </recommendedName>
</protein>
<dbReference type="InterPro" id="IPR038717">
    <property type="entry name" value="Tc1-like_DDE_dom"/>
</dbReference>